<feature type="transmembrane region" description="Helical" evidence="1">
    <location>
        <begin position="141"/>
        <end position="162"/>
    </location>
</feature>
<feature type="transmembrane region" description="Helical" evidence="1">
    <location>
        <begin position="57"/>
        <end position="74"/>
    </location>
</feature>
<protein>
    <recommendedName>
        <fullName evidence="4">ABC transporter permease</fullName>
    </recommendedName>
</protein>
<dbReference type="STRING" id="626369.HMPREF0446_00336"/>
<keyword evidence="1" id="KW-1133">Transmembrane helix</keyword>
<sequence>MLGNQIKSEFLKIIYYKGLSVTLVFSILFLLAMLLSLNPSSLMINRDFIVTQFLQSIYLSQTVFAVFSAVFWGREFLKSSLRTSLLSTPSRVKFFCIKVIVTLLSILCCFCIAIGVGIGLVTFYFKFQLSPEFVSLLLSKLIPPIIATFQISIITFCLTILMESMVSSLTIVLSMLLGLGQLLLQYSSLMNVLPVLVTMNSFSIKEISIYPSVIEGLLIQSLWTIVFIGLAYYHLHLKSVK</sequence>
<gene>
    <name evidence="2" type="ORF">HMPREF0446_00336</name>
</gene>
<keyword evidence="1" id="KW-0812">Transmembrane</keyword>
<dbReference type="RefSeq" id="WP_006702610.1">
    <property type="nucleotide sequence ID" value="NZ_KI391971.1"/>
</dbReference>
<dbReference type="HOGENOM" id="CLU_100540_0_0_9"/>
<evidence type="ECO:0000313" key="3">
    <source>
        <dbReference type="Proteomes" id="UP000002939"/>
    </source>
</evidence>
<feature type="transmembrane region" description="Helical" evidence="1">
    <location>
        <begin position="14"/>
        <end position="37"/>
    </location>
</feature>
<accession>D0BK51</accession>
<reference evidence="2" key="1">
    <citation type="submission" date="2009-09" db="EMBL/GenBank/DDBJ databases">
        <authorList>
            <consortium name="The Broad Institute Genome Sequencing Platform"/>
            <person name="Ward D."/>
            <person name="Feldgarden M."/>
            <person name="Earl A."/>
            <person name="Young S.K."/>
            <person name="Zeng Q."/>
            <person name="Koehrsen M."/>
            <person name="Alvarado L."/>
            <person name="Berlin A."/>
            <person name="Bochicchio J."/>
            <person name="Borenstein D."/>
            <person name="Chapman S.B."/>
            <person name="Chen Z."/>
            <person name="Engels R."/>
            <person name="Freedman E."/>
            <person name="Gellesch M."/>
            <person name="Goldberg J."/>
            <person name="Griggs A."/>
            <person name="Gujja S."/>
            <person name="Heilman E."/>
            <person name="Heiman D."/>
            <person name="Hepburn T."/>
            <person name="Howarth C."/>
            <person name="Jen D."/>
            <person name="Larson L."/>
            <person name="Lewis B."/>
            <person name="Mehta T."/>
            <person name="Park D."/>
            <person name="Pearson M."/>
            <person name="Roberts A."/>
            <person name="Saif S."/>
            <person name="Shea T."/>
            <person name="Shenoy N."/>
            <person name="Sisk P."/>
            <person name="Stolte C."/>
            <person name="Sykes S."/>
            <person name="Thomson T."/>
            <person name="Walk T."/>
            <person name="White J."/>
            <person name="Yandava C."/>
            <person name="Sibley C.D."/>
            <person name="Field T.R."/>
            <person name="Grinwis M."/>
            <person name="Eshaghurshan C.S."/>
            <person name="Surette M.G."/>
            <person name="Haas B."/>
            <person name="Nusbaum C."/>
            <person name="Birren B."/>
        </authorList>
    </citation>
    <scope>NUCLEOTIDE SEQUENCE [LARGE SCALE GENOMIC DNA]</scope>
    <source>
        <strain evidence="2">ATCC 700633</strain>
    </source>
</reference>
<comment type="caution">
    <text evidence="2">The sequence shown here is derived from an EMBL/GenBank/DDBJ whole genome shotgun (WGS) entry which is preliminary data.</text>
</comment>
<name>D0BK51_9LACT</name>
<proteinExistence type="predicted"/>
<dbReference type="EMBL" id="ACRF02000013">
    <property type="protein sequence ID" value="EEW93454.1"/>
    <property type="molecule type" value="Genomic_DNA"/>
</dbReference>
<evidence type="ECO:0008006" key="4">
    <source>
        <dbReference type="Google" id="ProtNLM"/>
    </source>
</evidence>
<evidence type="ECO:0000256" key="1">
    <source>
        <dbReference type="SAM" id="Phobius"/>
    </source>
</evidence>
<feature type="transmembrane region" description="Helical" evidence="1">
    <location>
        <begin position="209"/>
        <end position="233"/>
    </location>
</feature>
<keyword evidence="3" id="KW-1185">Reference proteome</keyword>
<evidence type="ECO:0000313" key="2">
    <source>
        <dbReference type="EMBL" id="EEW93454.1"/>
    </source>
</evidence>
<dbReference type="Proteomes" id="UP000002939">
    <property type="component" value="Unassembled WGS sequence"/>
</dbReference>
<organism evidence="2 3">
    <name type="scientific">Granulicatella elegans ATCC 700633</name>
    <dbReference type="NCBI Taxonomy" id="626369"/>
    <lineage>
        <taxon>Bacteria</taxon>
        <taxon>Bacillati</taxon>
        <taxon>Bacillota</taxon>
        <taxon>Bacilli</taxon>
        <taxon>Lactobacillales</taxon>
        <taxon>Carnobacteriaceae</taxon>
        <taxon>Granulicatella</taxon>
    </lineage>
</organism>
<feature type="transmembrane region" description="Helical" evidence="1">
    <location>
        <begin position="95"/>
        <end position="121"/>
    </location>
</feature>
<reference evidence="2" key="2">
    <citation type="submission" date="2011-10" db="EMBL/GenBank/DDBJ databases">
        <title>The Genome Sequence of Granulicatella elegans ATCC 700633.</title>
        <authorList>
            <consortium name="The Broad Institute Genome Sequencing Platform"/>
            <consortium name="The Broad Institute Genome Sequencing Center for Infectious Disease"/>
            <person name="Earl A."/>
            <person name="Ward D."/>
            <person name="Feldgarden M."/>
            <person name="Gevers D."/>
            <person name="Sibley C.D."/>
            <person name="Field T.R."/>
            <person name="Grinwis M."/>
            <person name="Eshaghurshan C.S."/>
            <person name="Surette M.G."/>
            <person name="Young S.K."/>
            <person name="Zeng Q."/>
            <person name="Gargeya S."/>
            <person name="Fitzgerald M."/>
            <person name="Haas B."/>
            <person name="Abouelleil A."/>
            <person name="Alvarado L."/>
            <person name="Arachchi H.M."/>
            <person name="Berlin A."/>
            <person name="Brown A."/>
            <person name="Chapman S.B."/>
            <person name="Chen Z."/>
            <person name="Dunbar C."/>
            <person name="Freedman E."/>
            <person name="Gearin G."/>
            <person name="Goldberg J."/>
            <person name="Griggs A."/>
            <person name="Gujja S."/>
            <person name="Heiman D."/>
            <person name="Howarth C."/>
            <person name="Larson L."/>
            <person name="Lui A."/>
            <person name="MacDonald P.J.P."/>
            <person name="Montmayeur A."/>
            <person name="Murphy C."/>
            <person name="Neiman D."/>
            <person name="Pearson M."/>
            <person name="Priest M."/>
            <person name="Roberts A."/>
            <person name="Saif S."/>
            <person name="Shea T."/>
            <person name="Shenoy N."/>
            <person name="Sisk P."/>
            <person name="Stolte C."/>
            <person name="Sykes S."/>
            <person name="Wortman J."/>
            <person name="Nusbaum C."/>
            <person name="Birren B."/>
        </authorList>
    </citation>
    <scope>NUCLEOTIDE SEQUENCE [LARGE SCALE GENOMIC DNA]</scope>
    <source>
        <strain evidence="2">ATCC 700633</strain>
    </source>
</reference>
<dbReference type="AlphaFoldDB" id="D0BK51"/>
<keyword evidence="1" id="KW-0472">Membrane</keyword>
<dbReference type="eggNOG" id="ENOG50335YE">
    <property type="taxonomic scope" value="Bacteria"/>
</dbReference>
<feature type="transmembrane region" description="Helical" evidence="1">
    <location>
        <begin position="169"/>
        <end position="189"/>
    </location>
</feature>